<dbReference type="Proteomes" id="UP000095284">
    <property type="component" value="Unplaced"/>
</dbReference>
<sequence>MRRSEWNPCRSNQKKASKKKEREAMPLLPTNLTPDLEGEVAFPDFFRGAMDQYEAEEKCDSLTAFKFGCMVDQYTCVEVLEQNLPLFIVYRDSSGSSWCHG</sequence>
<organism evidence="2 3">
    <name type="scientific">Bursaphelenchus xylophilus</name>
    <name type="common">Pinewood nematode worm</name>
    <name type="synonym">Aphelenchoides xylophilus</name>
    <dbReference type="NCBI Taxonomy" id="6326"/>
    <lineage>
        <taxon>Eukaryota</taxon>
        <taxon>Metazoa</taxon>
        <taxon>Ecdysozoa</taxon>
        <taxon>Nematoda</taxon>
        <taxon>Chromadorea</taxon>
        <taxon>Rhabditida</taxon>
        <taxon>Tylenchina</taxon>
        <taxon>Tylenchomorpha</taxon>
        <taxon>Aphelenchoidea</taxon>
        <taxon>Aphelenchoididae</taxon>
        <taxon>Bursaphelenchus</taxon>
    </lineage>
</organism>
<accession>A0A1I7SKM1</accession>
<evidence type="ECO:0000313" key="2">
    <source>
        <dbReference type="Proteomes" id="UP000095284"/>
    </source>
</evidence>
<name>A0A1I7SKM1_BURXY</name>
<reference evidence="3" key="1">
    <citation type="submission" date="2016-11" db="UniProtKB">
        <authorList>
            <consortium name="WormBaseParasite"/>
        </authorList>
    </citation>
    <scope>IDENTIFICATION</scope>
</reference>
<dbReference type="WBParaSite" id="BXY_1360100.1">
    <property type="protein sequence ID" value="BXY_1360100.1"/>
    <property type="gene ID" value="BXY_1360100"/>
</dbReference>
<evidence type="ECO:0000256" key="1">
    <source>
        <dbReference type="SAM" id="MobiDB-lite"/>
    </source>
</evidence>
<proteinExistence type="predicted"/>
<protein>
    <submittedName>
        <fullName evidence="3">ChSh domain-containing protein</fullName>
    </submittedName>
</protein>
<evidence type="ECO:0000313" key="3">
    <source>
        <dbReference type="WBParaSite" id="BXY_1360100.1"/>
    </source>
</evidence>
<feature type="region of interest" description="Disordered" evidence="1">
    <location>
        <begin position="1"/>
        <end position="32"/>
    </location>
</feature>
<dbReference type="AlphaFoldDB" id="A0A1I7SKM1"/>